<feature type="transmembrane region" description="Helical" evidence="1">
    <location>
        <begin position="60"/>
        <end position="82"/>
    </location>
</feature>
<dbReference type="RefSeq" id="WP_146924241.1">
    <property type="nucleotide sequence ID" value="NZ_BJUY01000010.1"/>
</dbReference>
<proteinExistence type="predicted"/>
<dbReference type="AlphaFoldDB" id="A0A511AT79"/>
<comment type="caution">
    <text evidence="2">The sequence shown here is derived from an EMBL/GenBank/DDBJ whole genome shotgun (WGS) entry which is preliminary data.</text>
</comment>
<evidence type="ECO:0000256" key="1">
    <source>
        <dbReference type="SAM" id="Phobius"/>
    </source>
</evidence>
<keyword evidence="3" id="KW-1185">Reference proteome</keyword>
<dbReference type="OrthoDB" id="2200439at2"/>
<accession>A0A511AT79</accession>
<sequence>MKDKTTKWLIIGVIISVVVMIVGFVLWTNLDPVQDVESLSPKELRNIQKDRAIHYPLGSLLLNIGFVGFTFTLLTLVIRQLLSFFKKK</sequence>
<dbReference type="Proteomes" id="UP000321662">
    <property type="component" value="Unassembled WGS sequence"/>
</dbReference>
<name>A0A511AT79_9LACT</name>
<organism evidence="2 3">
    <name type="scientific">Alkalibacterium kapii</name>
    <dbReference type="NCBI Taxonomy" id="426704"/>
    <lineage>
        <taxon>Bacteria</taxon>
        <taxon>Bacillati</taxon>
        <taxon>Bacillota</taxon>
        <taxon>Bacilli</taxon>
        <taxon>Lactobacillales</taxon>
        <taxon>Carnobacteriaceae</taxon>
        <taxon>Alkalibacterium</taxon>
    </lineage>
</organism>
<protein>
    <submittedName>
        <fullName evidence="2">Uncharacterized protein</fullName>
    </submittedName>
</protein>
<feature type="transmembrane region" description="Helical" evidence="1">
    <location>
        <begin position="7"/>
        <end position="27"/>
    </location>
</feature>
<keyword evidence="1" id="KW-0472">Membrane</keyword>
<dbReference type="EMBL" id="BJUY01000010">
    <property type="protein sequence ID" value="GEK91415.1"/>
    <property type="molecule type" value="Genomic_DNA"/>
</dbReference>
<evidence type="ECO:0000313" key="2">
    <source>
        <dbReference type="EMBL" id="GEK91415.1"/>
    </source>
</evidence>
<evidence type="ECO:0000313" key="3">
    <source>
        <dbReference type="Proteomes" id="UP000321662"/>
    </source>
</evidence>
<keyword evidence="1" id="KW-1133">Transmembrane helix</keyword>
<keyword evidence="1" id="KW-0812">Transmembrane</keyword>
<reference evidence="2 3" key="1">
    <citation type="submission" date="2019-07" db="EMBL/GenBank/DDBJ databases">
        <title>Whole genome shotgun sequence of Alkalibacterium kapii NBRC 103247.</title>
        <authorList>
            <person name="Hosoyama A."/>
            <person name="Uohara A."/>
            <person name="Ohji S."/>
            <person name="Ichikawa N."/>
        </authorList>
    </citation>
    <scope>NUCLEOTIDE SEQUENCE [LARGE SCALE GENOMIC DNA]</scope>
    <source>
        <strain evidence="2 3">NBRC 103247</strain>
    </source>
</reference>
<gene>
    <name evidence="2" type="ORF">AKA01nite_10370</name>
</gene>